<evidence type="ECO:0000313" key="1">
    <source>
        <dbReference type="EMBL" id="PPQ90909.1"/>
    </source>
</evidence>
<dbReference type="InterPro" id="IPR019793">
    <property type="entry name" value="Peroxidases_heam-ligand_BS"/>
</dbReference>
<gene>
    <name evidence="1" type="ORF">CVT25_007871</name>
</gene>
<proteinExistence type="predicted"/>
<dbReference type="STRING" id="93625.A0A409XJH7"/>
<name>A0A409XJH7_PSICY</name>
<dbReference type="InParanoid" id="A0A409XJH7"/>
<dbReference type="Proteomes" id="UP000283269">
    <property type="component" value="Unassembled WGS sequence"/>
</dbReference>
<dbReference type="SUPFAM" id="SSF48113">
    <property type="entry name" value="Heme-dependent peroxidases"/>
    <property type="match status" value="1"/>
</dbReference>
<comment type="caution">
    <text evidence="1">The sequence shown here is derived from an EMBL/GenBank/DDBJ whole genome shotgun (WGS) entry which is preliminary data.</text>
</comment>
<evidence type="ECO:0000313" key="2">
    <source>
        <dbReference type="Proteomes" id="UP000283269"/>
    </source>
</evidence>
<sequence>MAVSPPDLVSEPFDSVQIILQRFCELGFTTEKTVAVVGGSHSIAGADGVGQAEFLLYSGLSTHPPSVFPAIRHLIRLTETTIVITHLYKAQIFVDVQLRGTLFPGHVPQFSLMISLLNKLPLIQENIQGAVETSVPGTVRLQSDHFVDHTTIVSRSQTVFHHHLDFHRQSVKDGASLRPSCSLAFHLGSESKQD</sequence>
<reference evidence="1 2" key="1">
    <citation type="journal article" date="2018" name="Evol. Lett.">
        <title>Horizontal gene cluster transfer increased hallucinogenic mushroom diversity.</title>
        <authorList>
            <person name="Reynolds H.T."/>
            <person name="Vijayakumar V."/>
            <person name="Gluck-Thaler E."/>
            <person name="Korotkin H.B."/>
            <person name="Matheny P.B."/>
            <person name="Slot J.C."/>
        </authorList>
    </citation>
    <scope>NUCLEOTIDE SEQUENCE [LARGE SCALE GENOMIC DNA]</scope>
    <source>
        <strain evidence="1 2">2631</strain>
    </source>
</reference>
<organism evidence="1 2">
    <name type="scientific">Psilocybe cyanescens</name>
    <dbReference type="NCBI Taxonomy" id="93625"/>
    <lineage>
        <taxon>Eukaryota</taxon>
        <taxon>Fungi</taxon>
        <taxon>Dikarya</taxon>
        <taxon>Basidiomycota</taxon>
        <taxon>Agaricomycotina</taxon>
        <taxon>Agaricomycetes</taxon>
        <taxon>Agaricomycetidae</taxon>
        <taxon>Agaricales</taxon>
        <taxon>Agaricineae</taxon>
        <taxon>Strophariaceae</taxon>
        <taxon>Psilocybe</taxon>
    </lineage>
</organism>
<dbReference type="GO" id="GO:0004601">
    <property type="term" value="F:peroxidase activity"/>
    <property type="evidence" value="ECO:0007669"/>
    <property type="project" value="InterPro"/>
</dbReference>
<dbReference type="GO" id="GO:0020037">
    <property type="term" value="F:heme binding"/>
    <property type="evidence" value="ECO:0007669"/>
    <property type="project" value="InterPro"/>
</dbReference>
<dbReference type="InterPro" id="IPR010255">
    <property type="entry name" value="Haem_peroxidase_sf"/>
</dbReference>
<accession>A0A409XJH7</accession>
<dbReference type="PROSITE" id="PS00435">
    <property type="entry name" value="PEROXIDASE_1"/>
    <property type="match status" value="1"/>
</dbReference>
<dbReference type="EMBL" id="NHYD01001516">
    <property type="protein sequence ID" value="PPQ90909.1"/>
    <property type="molecule type" value="Genomic_DNA"/>
</dbReference>
<dbReference type="GO" id="GO:0006979">
    <property type="term" value="P:response to oxidative stress"/>
    <property type="evidence" value="ECO:0007669"/>
    <property type="project" value="InterPro"/>
</dbReference>
<dbReference type="AlphaFoldDB" id="A0A409XJH7"/>
<protein>
    <recommendedName>
        <fullName evidence="3">Peroxidase</fullName>
    </recommendedName>
</protein>
<keyword evidence="2" id="KW-1185">Reference proteome</keyword>
<dbReference type="Gene3D" id="1.10.420.10">
    <property type="entry name" value="Peroxidase, domain 2"/>
    <property type="match status" value="2"/>
</dbReference>
<dbReference type="OrthoDB" id="2113341at2759"/>
<evidence type="ECO:0008006" key="3">
    <source>
        <dbReference type="Google" id="ProtNLM"/>
    </source>
</evidence>